<dbReference type="RefSeq" id="WP_212517426.1">
    <property type="nucleotide sequence ID" value="NZ_JAGSOH010000015.1"/>
</dbReference>
<dbReference type="EMBL" id="JAGSOH010000015">
    <property type="protein sequence ID" value="MBR7826277.1"/>
    <property type="molecule type" value="Genomic_DNA"/>
</dbReference>
<keyword evidence="2" id="KW-0846">Cobalamin</keyword>
<evidence type="ECO:0000256" key="2">
    <source>
        <dbReference type="ARBA" id="ARBA00022628"/>
    </source>
</evidence>
<dbReference type="GO" id="GO:0016853">
    <property type="term" value="F:isomerase activity"/>
    <property type="evidence" value="ECO:0007669"/>
    <property type="project" value="UniProtKB-KW"/>
</dbReference>
<comment type="cofactor">
    <cofactor evidence="1">
        <name>adenosylcob(III)alamin</name>
        <dbReference type="ChEBI" id="CHEBI:18408"/>
    </cofactor>
</comment>
<proteinExistence type="predicted"/>
<keyword evidence="3" id="KW-0479">Metal-binding</keyword>
<evidence type="ECO:0000256" key="4">
    <source>
        <dbReference type="ARBA" id="ARBA00023235"/>
    </source>
</evidence>
<accession>A0A941E861</accession>
<dbReference type="InterPro" id="IPR036724">
    <property type="entry name" value="Cobalamin-bd_sf"/>
</dbReference>
<dbReference type="NCBIfam" id="TIGR00640">
    <property type="entry name" value="acid_CoA_mut_C"/>
    <property type="match status" value="1"/>
</dbReference>
<dbReference type="Proteomes" id="UP000676325">
    <property type="component" value="Unassembled WGS sequence"/>
</dbReference>
<protein>
    <submittedName>
        <fullName evidence="7">Cobalamin B12-binding domain-containing protein</fullName>
    </submittedName>
</protein>
<feature type="domain" description="B12-binding" evidence="6">
    <location>
        <begin position="18"/>
        <end position="144"/>
    </location>
</feature>
<sequence>MSETEIKAAHTPAPGSAPIRVVIAKPGLDGHDRGAKVVARALRDAGVEVVYTGLHQMPEQIVATAIQEDADGIGMSILSGAHMTLCPKVVELLKAQDAADIKVFVGGIIPEGDIRSLLDAGIAAVFTPGTPTQEIVDWAYANLG</sequence>
<dbReference type="GO" id="GO:0046872">
    <property type="term" value="F:metal ion binding"/>
    <property type="evidence" value="ECO:0007669"/>
    <property type="project" value="UniProtKB-KW"/>
</dbReference>
<dbReference type="PANTHER" id="PTHR48101">
    <property type="entry name" value="METHYLMALONYL-COA MUTASE, MITOCHONDRIAL-RELATED"/>
    <property type="match status" value="1"/>
</dbReference>
<name>A0A941E861_9ACTN</name>
<keyword evidence="5" id="KW-0170">Cobalt</keyword>
<evidence type="ECO:0000259" key="6">
    <source>
        <dbReference type="PROSITE" id="PS51332"/>
    </source>
</evidence>
<evidence type="ECO:0000256" key="1">
    <source>
        <dbReference type="ARBA" id="ARBA00001922"/>
    </source>
</evidence>
<dbReference type="InterPro" id="IPR006159">
    <property type="entry name" value="Acid_CoA_mut_C"/>
</dbReference>
<organism evidence="7 8">
    <name type="scientific">Actinospica acidithermotolerans</name>
    <dbReference type="NCBI Taxonomy" id="2828514"/>
    <lineage>
        <taxon>Bacteria</taxon>
        <taxon>Bacillati</taxon>
        <taxon>Actinomycetota</taxon>
        <taxon>Actinomycetes</taxon>
        <taxon>Catenulisporales</taxon>
        <taxon>Actinospicaceae</taxon>
        <taxon>Actinospica</taxon>
    </lineage>
</organism>
<dbReference type="PROSITE" id="PS51332">
    <property type="entry name" value="B12_BINDING"/>
    <property type="match status" value="1"/>
</dbReference>
<reference evidence="7" key="1">
    <citation type="submission" date="2021-04" db="EMBL/GenBank/DDBJ databases">
        <title>Genome based classification of Actinospica acidithermotolerans sp. nov., an actinobacterium isolated from an Indonesian hot spring.</title>
        <authorList>
            <person name="Kusuma A.B."/>
            <person name="Putra K.E."/>
            <person name="Nafisah S."/>
            <person name="Loh J."/>
            <person name="Nouioui I."/>
            <person name="Goodfellow M."/>
        </authorList>
    </citation>
    <scope>NUCLEOTIDE SEQUENCE</scope>
    <source>
        <strain evidence="7">MGRD01-02</strain>
    </source>
</reference>
<dbReference type="GO" id="GO:0031419">
    <property type="term" value="F:cobalamin binding"/>
    <property type="evidence" value="ECO:0007669"/>
    <property type="project" value="UniProtKB-KW"/>
</dbReference>
<dbReference type="SUPFAM" id="SSF52242">
    <property type="entry name" value="Cobalamin (vitamin B12)-binding domain"/>
    <property type="match status" value="1"/>
</dbReference>
<dbReference type="Gene3D" id="3.40.50.280">
    <property type="entry name" value="Cobalamin-binding domain"/>
    <property type="match status" value="1"/>
</dbReference>
<dbReference type="CDD" id="cd02071">
    <property type="entry name" value="MM_CoA_mut_B12_BD"/>
    <property type="match status" value="1"/>
</dbReference>
<evidence type="ECO:0000313" key="7">
    <source>
        <dbReference type="EMBL" id="MBR7826277.1"/>
    </source>
</evidence>
<gene>
    <name evidence="7" type="ORF">KDK95_08195</name>
</gene>
<dbReference type="InterPro" id="IPR006158">
    <property type="entry name" value="Cobalamin-bd"/>
</dbReference>
<evidence type="ECO:0000256" key="5">
    <source>
        <dbReference type="ARBA" id="ARBA00023285"/>
    </source>
</evidence>
<dbReference type="PANTHER" id="PTHR48101:SF3">
    <property type="entry name" value="COENZYME B12-DEPENDENT MUTASE"/>
    <property type="match status" value="1"/>
</dbReference>
<keyword evidence="8" id="KW-1185">Reference proteome</keyword>
<evidence type="ECO:0000256" key="3">
    <source>
        <dbReference type="ARBA" id="ARBA00022723"/>
    </source>
</evidence>
<keyword evidence="4" id="KW-0413">Isomerase</keyword>
<evidence type="ECO:0000313" key="8">
    <source>
        <dbReference type="Proteomes" id="UP000676325"/>
    </source>
</evidence>
<comment type="caution">
    <text evidence="7">The sequence shown here is derived from an EMBL/GenBank/DDBJ whole genome shotgun (WGS) entry which is preliminary data.</text>
</comment>
<dbReference type="Pfam" id="PF02310">
    <property type="entry name" value="B12-binding"/>
    <property type="match status" value="1"/>
</dbReference>
<dbReference type="AlphaFoldDB" id="A0A941E861"/>